<comment type="similarity">
    <text evidence="2">Belongs to the plant self-incompatibility (S1) protein family.</text>
</comment>
<keyword evidence="6" id="KW-0812">Transmembrane</keyword>
<evidence type="ECO:0008006" key="8">
    <source>
        <dbReference type="Google" id="ProtNLM"/>
    </source>
</evidence>
<keyword evidence="5" id="KW-0732">Signal</keyword>
<proteinExistence type="inferred from homology"/>
<dbReference type="GO" id="GO:0005576">
    <property type="term" value="C:extracellular region"/>
    <property type="evidence" value="ECO:0007669"/>
    <property type="project" value="UniProtKB-SubCell"/>
</dbReference>
<sequence length="136" mass="15519">MIDLFPSKNLLKILFLLNAFIPLALSLTLFDWTILIINDSKNQALTTHCQTNGDDIGTKTLSPADKQAFLCPVLVKQRTVASCDMTLGNLHGRFDVLDWDRDRNRCVDKACLWHVNEDGVFLLLNGQWVLQYTWPK</sequence>
<dbReference type="InterPro" id="IPR010264">
    <property type="entry name" value="Self-incomp_S1"/>
</dbReference>
<keyword evidence="4" id="KW-0964">Secreted</keyword>
<evidence type="ECO:0000256" key="5">
    <source>
        <dbReference type="ARBA" id="ARBA00022729"/>
    </source>
</evidence>
<evidence type="ECO:0000256" key="1">
    <source>
        <dbReference type="ARBA" id="ARBA00004613"/>
    </source>
</evidence>
<evidence type="ECO:0000256" key="3">
    <source>
        <dbReference type="ARBA" id="ARBA00022471"/>
    </source>
</evidence>
<evidence type="ECO:0000313" key="7">
    <source>
        <dbReference type="EMBL" id="KAL0349095.1"/>
    </source>
</evidence>
<organism evidence="7">
    <name type="scientific">Sesamum angustifolium</name>
    <dbReference type="NCBI Taxonomy" id="2727405"/>
    <lineage>
        <taxon>Eukaryota</taxon>
        <taxon>Viridiplantae</taxon>
        <taxon>Streptophyta</taxon>
        <taxon>Embryophyta</taxon>
        <taxon>Tracheophyta</taxon>
        <taxon>Spermatophyta</taxon>
        <taxon>Magnoliopsida</taxon>
        <taxon>eudicotyledons</taxon>
        <taxon>Gunneridae</taxon>
        <taxon>Pentapetalae</taxon>
        <taxon>asterids</taxon>
        <taxon>lamiids</taxon>
        <taxon>Lamiales</taxon>
        <taxon>Pedaliaceae</taxon>
        <taxon>Sesamum</taxon>
    </lineage>
</organism>
<gene>
    <name evidence="7" type="ORF">Sangu_1137300</name>
</gene>
<protein>
    <recommendedName>
        <fullName evidence="8">S-protein homolog</fullName>
    </recommendedName>
</protein>
<dbReference type="AlphaFoldDB" id="A0AAW2NYZ7"/>
<comment type="caution">
    <text evidence="7">The sequence shown here is derived from an EMBL/GenBank/DDBJ whole genome shotgun (WGS) entry which is preliminary data.</text>
</comment>
<comment type="subcellular location">
    <subcellularLocation>
        <location evidence="1">Secreted</location>
    </subcellularLocation>
</comment>
<evidence type="ECO:0000256" key="4">
    <source>
        <dbReference type="ARBA" id="ARBA00022525"/>
    </source>
</evidence>
<reference evidence="7" key="2">
    <citation type="journal article" date="2024" name="Plant">
        <title>Genomic evolution and insights into agronomic trait innovations of Sesamum species.</title>
        <authorList>
            <person name="Miao H."/>
            <person name="Wang L."/>
            <person name="Qu L."/>
            <person name="Liu H."/>
            <person name="Sun Y."/>
            <person name="Le M."/>
            <person name="Wang Q."/>
            <person name="Wei S."/>
            <person name="Zheng Y."/>
            <person name="Lin W."/>
            <person name="Duan Y."/>
            <person name="Cao H."/>
            <person name="Xiong S."/>
            <person name="Wang X."/>
            <person name="Wei L."/>
            <person name="Li C."/>
            <person name="Ma Q."/>
            <person name="Ju M."/>
            <person name="Zhao R."/>
            <person name="Li G."/>
            <person name="Mu C."/>
            <person name="Tian Q."/>
            <person name="Mei H."/>
            <person name="Zhang T."/>
            <person name="Gao T."/>
            <person name="Zhang H."/>
        </authorList>
    </citation>
    <scope>NUCLEOTIDE SEQUENCE</scope>
    <source>
        <strain evidence="7">G01</strain>
    </source>
</reference>
<keyword evidence="6" id="KW-0472">Membrane</keyword>
<name>A0AAW2NYZ7_9LAMI</name>
<evidence type="ECO:0000256" key="6">
    <source>
        <dbReference type="SAM" id="Phobius"/>
    </source>
</evidence>
<dbReference type="Pfam" id="PF05938">
    <property type="entry name" value="Self-incomp_S1"/>
    <property type="match status" value="1"/>
</dbReference>
<feature type="transmembrane region" description="Helical" evidence="6">
    <location>
        <begin position="13"/>
        <end position="37"/>
    </location>
</feature>
<reference evidence="7" key="1">
    <citation type="submission" date="2020-06" db="EMBL/GenBank/DDBJ databases">
        <authorList>
            <person name="Li T."/>
            <person name="Hu X."/>
            <person name="Zhang T."/>
            <person name="Song X."/>
            <person name="Zhang H."/>
            <person name="Dai N."/>
            <person name="Sheng W."/>
            <person name="Hou X."/>
            <person name="Wei L."/>
        </authorList>
    </citation>
    <scope>NUCLEOTIDE SEQUENCE</scope>
    <source>
        <strain evidence="7">G01</strain>
        <tissue evidence="7">Leaf</tissue>
    </source>
</reference>
<dbReference type="EMBL" id="JACGWK010000006">
    <property type="protein sequence ID" value="KAL0349095.1"/>
    <property type="molecule type" value="Genomic_DNA"/>
</dbReference>
<dbReference type="GO" id="GO:0060320">
    <property type="term" value="P:rejection of self pollen"/>
    <property type="evidence" value="ECO:0007669"/>
    <property type="project" value="UniProtKB-KW"/>
</dbReference>
<evidence type="ECO:0000256" key="2">
    <source>
        <dbReference type="ARBA" id="ARBA00005581"/>
    </source>
</evidence>
<keyword evidence="3" id="KW-0713">Self-incompatibility</keyword>
<keyword evidence="6" id="KW-1133">Transmembrane helix</keyword>
<accession>A0AAW2NYZ7</accession>